<keyword evidence="9" id="KW-1185">Reference proteome</keyword>
<dbReference type="Pfam" id="PF01535">
    <property type="entry name" value="PPR"/>
    <property type="match status" value="6"/>
</dbReference>
<accession>A0A5J5AS77</accession>
<dbReference type="FunFam" id="3.40.630.20:FF:000003">
    <property type="entry name" value="Pyrrolidone-carboxylate peptidase isoform A"/>
    <property type="match status" value="1"/>
</dbReference>
<feature type="repeat" description="PPR" evidence="7">
    <location>
        <begin position="604"/>
        <end position="638"/>
    </location>
</feature>
<dbReference type="InterPro" id="IPR011990">
    <property type="entry name" value="TPR-like_helical_dom_sf"/>
</dbReference>
<evidence type="ECO:0000256" key="1">
    <source>
        <dbReference type="ARBA" id="ARBA00006641"/>
    </source>
</evidence>
<dbReference type="InterPro" id="IPR000816">
    <property type="entry name" value="Peptidase_C15"/>
</dbReference>
<evidence type="ECO:0000256" key="4">
    <source>
        <dbReference type="ARBA" id="ARBA00022737"/>
    </source>
</evidence>
<dbReference type="FunFam" id="1.25.40.10:FF:000158">
    <property type="entry name" value="pentatricopeptide repeat-containing protein At2g33680"/>
    <property type="match status" value="1"/>
</dbReference>
<dbReference type="GO" id="GO:0003723">
    <property type="term" value="F:RNA binding"/>
    <property type="evidence" value="ECO:0007669"/>
    <property type="project" value="InterPro"/>
</dbReference>
<evidence type="ECO:0000256" key="7">
    <source>
        <dbReference type="PROSITE-ProRule" id="PRU00708"/>
    </source>
</evidence>
<dbReference type="InterPro" id="IPR046960">
    <property type="entry name" value="PPR_At4g14850-like_plant"/>
</dbReference>
<keyword evidence="3" id="KW-0645">Protease</keyword>
<proteinExistence type="inferred from homology"/>
<dbReference type="InterPro" id="IPR036440">
    <property type="entry name" value="Peptidase_C15-like_sf"/>
</dbReference>
<dbReference type="GO" id="GO:0005829">
    <property type="term" value="C:cytosol"/>
    <property type="evidence" value="ECO:0007669"/>
    <property type="project" value="InterPro"/>
</dbReference>
<organism evidence="8 9">
    <name type="scientific">Nyssa sinensis</name>
    <dbReference type="NCBI Taxonomy" id="561372"/>
    <lineage>
        <taxon>Eukaryota</taxon>
        <taxon>Viridiplantae</taxon>
        <taxon>Streptophyta</taxon>
        <taxon>Embryophyta</taxon>
        <taxon>Tracheophyta</taxon>
        <taxon>Spermatophyta</taxon>
        <taxon>Magnoliopsida</taxon>
        <taxon>eudicotyledons</taxon>
        <taxon>Gunneridae</taxon>
        <taxon>Pentapetalae</taxon>
        <taxon>asterids</taxon>
        <taxon>Cornales</taxon>
        <taxon>Nyssaceae</taxon>
        <taxon>Nyssa</taxon>
    </lineage>
</organism>
<dbReference type="PROSITE" id="PS51375">
    <property type="entry name" value="PPR"/>
    <property type="match status" value="5"/>
</dbReference>
<dbReference type="EMBL" id="CM018042">
    <property type="protein sequence ID" value="KAA8533159.1"/>
    <property type="molecule type" value="Genomic_DNA"/>
</dbReference>
<dbReference type="GO" id="GO:0006508">
    <property type="term" value="P:proteolysis"/>
    <property type="evidence" value="ECO:0007669"/>
    <property type="project" value="UniProtKB-KW"/>
</dbReference>
<evidence type="ECO:0000256" key="2">
    <source>
        <dbReference type="ARBA" id="ARBA00022490"/>
    </source>
</evidence>
<evidence type="ECO:0000256" key="3">
    <source>
        <dbReference type="ARBA" id="ARBA00022670"/>
    </source>
</evidence>
<evidence type="ECO:0000256" key="5">
    <source>
        <dbReference type="ARBA" id="ARBA00022801"/>
    </source>
</evidence>
<dbReference type="GO" id="GO:0016920">
    <property type="term" value="F:pyroglutamyl-peptidase activity"/>
    <property type="evidence" value="ECO:0007669"/>
    <property type="project" value="InterPro"/>
</dbReference>
<keyword evidence="5" id="KW-0378">Hydrolase</keyword>
<dbReference type="Pfam" id="PF13041">
    <property type="entry name" value="PPR_2"/>
    <property type="match status" value="2"/>
</dbReference>
<dbReference type="PANTHER" id="PTHR47926">
    <property type="entry name" value="PENTATRICOPEPTIDE REPEAT-CONTAINING PROTEIN"/>
    <property type="match status" value="1"/>
</dbReference>
<name>A0A5J5AS77_9ASTE</name>
<feature type="repeat" description="PPR" evidence="7">
    <location>
        <begin position="501"/>
        <end position="535"/>
    </location>
</feature>
<dbReference type="SUPFAM" id="SSF53182">
    <property type="entry name" value="Pyrrolidone carboxyl peptidase (pyroglutamate aminopeptidase)"/>
    <property type="match status" value="1"/>
</dbReference>
<dbReference type="InterPro" id="IPR002885">
    <property type="entry name" value="PPR_rpt"/>
</dbReference>
<dbReference type="NCBIfam" id="TIGR00756">
    <property type="entry name" value="PPR"/>
    <property type="match status" value="4"/>
</dbReference>
<keyword evidence="6" id="KW-0788">Thiol protease</keyword>
<reference evidence="8 9" key="1">
    <citation type="submission" date="2019-09" db="EMBL/GenBank/DDBJ databases">
        <title>A chromosome-level genome assembly of the Chinese tupelo Nyssa sinensis.</title>
        <authorList>
            <person name="Yang X."/>
            <person name="Kang M."/>
            <person name="Yang Y."/>
            <person name="Xiong H."/>
            <person name="Wang M."/>
            <person name="Zhang Z."/>
            <person name="Wang Z."/>
            <person name="Wu H."/>
            <person name="Ma T."/>
            <person name="Liu J."/>
            <person name="Xi Z."/>
        </authorList>
    </citation>
    <scope>NUCLEOTIDE SEQUENCE [LARGE SCALE GENOMIC DNA]</scope>
    <source>
        <strain evidence="8">J267</strain>
        <tissue evidence="8">Leaf</tissue>
    </source>
</reference>
<dbReference type="InterPro" id="IPR016125">
    <property type="entry name" value="Peptidase_C15-like"/>
</dbReference>
<gene>
    <name evidence="8" type="ORF">F0562_033308</name>
</gene>
<comment type="similarity">
    <text evidence="1">Belongs to the peptidase C15 family.</text>
</comment>
<dbReference type="PANTHER" id="PTHR47926:SF442">
    <property type="entry name" value="PUTATIVE-RELATED"/>
    <property type="match status" value="1"/>
</dbReference>
<dbReference type="Gene3D" id="1.25.40.10">
    <property type="entry name" value="Tetratricopeptide repeat domain"/>
    <property type="match status" value="5"/>
</dbReference>
<feature type="repeat" description="PPR" evidence="7">
    <location>
        <begin position="399"/>
        <end position="433"/>
    </location>
</feature>
<dbReference type="Gene3D" id="3.40.630.20">
    <property type="entry name" value="Peptidase C15, pyroglutamyl peptidase I-like"/>
    <property type="match status" value="1"/>
</dbReference>
<protein>
    <submittedName>
        <fullName evidence="8">Uncharacterized protein</fullName>
    </submittedName>
</protein>
<evidence type="ECO:0000313" key="8">
    <source>
        <dbReference type="EMBL" id="KAA8533159.1"/>
    </source>
</evidence>
<dbReference type="AlphaFoldDB" id="A0A5J5AS77"/>
<feature type="repeat" description="PPR" evidence="7">
    <location>
        <begin position="297"/>
        <end position="331"/>
    </location>
</feature>
<dbReference type="GO" id="GO:0099402">
    <property type="term" value="P:plant organ development"/>
    <property type="evidence" value="ECO:0007669"/>
    <property type="project" value="UniProtKB-ARBA"/>
</dbReference>
<sequence>MGSEGPKSVTIHVTGFKKFQGVAENPSETIVSNLKNFVERRGLPSSVTLGSCTVLETAGDGALPMLYKIMESGVSVENSLSNEQIVWLHFGVNSGALKFAIERQAVNEATFRCADELGWQPQQLPIVLGDGGTSQTRKTPCSIEAILQFLKKKGYDVTISDDAGRFVCNYVYYHSLRFAEQKDSALQLFDEMPIRDVITWNLLISGHGRYGFPDRALYLYSQMVSHGTKETSSTFSSVLGICTAAGFHQAGIQVHCRVILFGFSMNIFVRSSLVDLYIHMGLVDIALGLFNDFPERNLAMWNLVLCGFCELGRSNELLRSYTNMKMEGIKPNGLTLCYLIRGCGNERFLDGGNQLHCYTIKFGWSESNIFVANALVDFYSACGSVTDARKSFEVIPARDVISWNSVVSVYAENGFSLDALEIFTSMQLWGKRPSIRSFVGFLNLSSGTKNVILGKQVHCYILKLGFDSGSVHVQSALIDMYGKCGDMDTSVSVFEGVPRRTLECCNSLMTSLLHCGVVEDAVEMFGLMVDEGIGFDEVSLSTTLKSLSVSASGSLASCRLVHCFVVKSGFESDVVVSCSLIDAYSRSGHVELSRQVFEEFPLPNVVCFTSIINGYARNGKGKEGLEMLEAMIQKCLKPDNVTFLCVLAGCNHSGLVEEGKLVFNSMKTLHGIYPDRQHYSCMVDLLGRAGFLDEAEELLIQAPVKDDPVMWSSLLRSCRVHINEEVGRRVAKILTGA</sequence>
<dbReference type="Pfam" id="PF01470">
    <property type="entry name" value="Peptidase_C15"/>
    <property type="match status" value="1"/>
</dbReference>
<keyword evidence="4" id="KW-0677">Repeat</keyword>
<feature type="repeat" description="PPR" evidence="7">
    <location>
        <begin position="196"/>
        <end position="230"/>
    </location>
</feature>
<evidence type="ECO:0000256" key="6">
    <source>
        <dbReference type="ARBA" id="ARBA00022807"/>
    </source>
</evidence>
<evidence type="ECO:0000313" key="9">
    <source>
        <dbReference type="Proteomes" id="UP000325577"/>
    </source>
</evidence>
<dbReference type="GO" id="GO:0009451">
    <property type="term" value="P:RNA modification"/>
    <property type="evidence" value="ECO:0007669"/>
    <property type="project" value="InterPro"/>
</dbReference>
<dbReference type="OrthoDB" id="600868at2759"/>
<dbReference type="CDD" id="cd00501">
    <property type="entry name" value="Peptidase_C15"/>
    <property type="match status" value="1"/>
</dbReference>
<dbReference type="Proteomes" id="UP000325577">
    <property type="component" value="Linkage Group LG19"/>
</dbReference>
<keyword evidence="2" id="KW-0963">Cytoplasm</keyword>